<organism evidence="1 2">
    <name type="scientific">Deinococcus taklimakanensis</name>
    <dbReference type="NCBI Taxonomy" id="536443"/>
    <lineage>
        <taxon>Bacteria</taxon>
        <taxon>Thermotogati</taxon>
        <taxon>Deinococcota</taxon>
        <taxon>Deinococci</taxon>
        <taxon>Deinococcales</taxon>
        <taxon>Deinococcaceae</taxon>
        <taxon>Deinococcus</taxon>
    </lineage>
</organism>
<comment type="caution">
    <text evidence="1">The sequence shown here is derived from an EMBL/GenBank/DDBJ whole genome shotgun (WGS) entry which is preliminary data.</text>
</comment>
<dbReference type="RefSeq" id="WP_386846048.1">
    <property type="nucleotide sequence ID" value="NZ_JBHUMK010000052.1"/>
</dbReference>
<evidence type="ECO:0000313" key="1">
    <source>
        <dbReference type="EMBL" id="MFD2610124.1"/>
    </source>
</evidence>
<evidence type="ECO:0000313" key="2">
    <source>
        <dbReference type="Proteomes" id="UP001597475"/>
    </source>
</evidence>
<dbReference type="Proteomes" id="UP001597475">
    <property type="component" value="Unassembled WGS sequence"/>
</dbReference>
<keyword evidence="2" id="KW-1185">Reference proteome</keyword>
<sequence length="73" mass="8160">MTTAPRIPVHVACEGVKSRRVVRPALLRAVRWLPLALAVLCGFLTEPRPLLMAALLALSLPALVRAYRQLEWF</sequence>
<reference evidence="2" key="1">
    <citation type="journal article" date="2019" name="Int. J. Syst. Evol. Microbiol.">
        <title>The Global Catalogue of Microorganisms (GCM) 10K type strain sequencing project: providing services to taxonomists for standard genome sequencing and annotation.</title>
        <authorList>
            <consortium name="The Broad Institute Genomics Platform"/>
            <consortium name="The Broad Institute Genome Sequencing Center for Infectious Disease"/>
            <person name="Wu L."/>
            <person name="Ma J."/>
        </authorList>
    </citation>
    <scope>NUCLEOTIDE SEQUENCE [LARGE SCALE GENOMIC DNA]</scope>
    <source>
        <strain evidence="2">KCTC 33842</strain>
    </source>
</reference>
<gene>
    <name evidence="1" type="ORF">ACFSR9_11845</name>
</gene>
<name>A0ABW5P4B0_9DEIO</name>
<proteinExistence type="predicted"/>
<protein>
    <submittedName>
        <fullName evidence="1">Uncharacterized protein</fullName>
    </submittedName>
</protein>
<dbReference type="EMBL" id="JBHUMK010000052">
    <property type="protein sequence ID" value="MFD2610124.1"/>
    <property type="molecule type" value="Genomic_DNA"/>
</dbReference>
<accession>A0ABW5P4B0</accession>